<gene>
    <name evidence="1" type="ORF">LCGC14_1832980</name>
</gene>
<evidence type="ECO:0000313" key="1">
    <source>
        <dbReference type="EMBL" id="KKL97589.1"/>
    </source>
</evidence>
<accession>A0A0F9GFF6</accession>
<protein>
    <submittedName>
        <fullName evidence="1">Uncharacterized protein</fullName>
    </submittedName>
</protein>
<organism evidence="1">
    <name type="scientific">marine sediment metagenome</name>
    <dbReference type="NCBI Taxonomy" id="412755"/>
    <lineage>
        <taxon>unclassified sequences</taxon>
        <taxon>metagenomes</taxon>
        <taxon>ecological metagenomes</taxon>
    </lineage>
</organism>
<name>A0A0F9GFF6_9ZZZZ</name>
<dbReference type="EMBL" id="LAZR01018132">
    <property type="protein sequence ID" value="KKL97589.1"/>
    <property type="molecule type" value="Genomic_DNA"/>
</dbReference>
<proteinExistence type="predicted"/>
<sequence length="58" mass="6002">MTNIAKEKSLTKKFAEFIPASILGITSADIIHQSSLPIPIKTGAGGLIGVGLLKGLLK</sequence>
<comment type="caution">
    <text evidence="1">The sequence shown here is derived from an EMBL/GenBank/DDBJ whole genome shotgun (WGS) entry which is preliminary data.</text>
</comment>
<reference evidence="1" key="1">
    <citation type="journal article" date="2015" name="Nature">
        <title>Complex archaea that bridge the gap between prokaryotes and eukaryotes.</title>
        <authorList>
            <person name="Spang A."/>
            <person name="Saw J.H."/>
            <person name="Jorgensen S.L."/>
            <person name="Zaremba-Niedzwiedzka K."/>
            <person name="Martijn J."/>
            <person name="Lind A.E."/>
            <person name="van Eijk R."/>
            <person name="Schleper C."/>
            <person name="Guy L."/>
            <person name="Ettema T.J."/>
        </authorList>
    </citation>
    <scope>NUCLEOTIDE SEQUENCE</scope>
</reference>
<dbReference type="AlphaFoldDB" id="A0A0F9GFF6"/>